<feature type="transmembrane region" description="Helical" evidence="1">
    <location>
        <begin position="47"/>
        <end position="65"/>
    </location>
</feature>
<evidence type="ECO:0000256" key="1">
    <source>
        <dbReference type="SAM" id="Phobius"/>
    </source>
</evidence>
<name>A0A9N9NUN5_9GLOM</name>
<sequence length="508" mass="59764">MSGDYISSNNSDDKTFLYLFAFPDKNFECPVSDYSEYIIYSEFLNQAGHIIGYGGTLFTVAVYGLKSQFGWRSTFFLDDFFILVFSISPILPFYIIGQFLLKNDTFYYKNHAIFFLLLIWLFLVWLVAAIVFKFNFQRSFFKDIRDNYLSKIRGFVLYIILFYAVAITTFDIVDVKHYNHVEWLEFLNLESLNLFADVVNFALAIYLIWYYHILKPGGIPRRAFFIALFVLQVQLFFSYAYLCTLPIVDSFFDFILGVILSRTISSFFSKDDFEGFLMEVQDKNCKVNESIEGIRMQHDEDEAVKDFETVAISENEKDDDVTPVAQTKVGIFKKIIALFFFLNIENGKLVYKIDKVRFLGVQHLNIKESMDIFVEHGFLKIETGQIIYVGKNNLKRCINLTDHWPLKIEYDKVYVQSPHGQSFIDLTGHKFFEINRGKIMHMENDRIKEVIDIVNHGLLKIVKFDSGFKVVYMKTPNATRFIDLTEHGLLNYIVYSHRRHRRRYIFDF</sequence>
<keyword evidence="1" id="KW-1133">Transmembrane helix</keyword>
<proteinExistence type="predicted"/>
<keyword evidence="1" id="KW-0812">Transmembrane</keyword>
<dbReference type="OrthoDB" id="2374170at2759"/>
<comment type="caution">
    <text evidence="2">The sequence shown here is derived from an EMBL/GenBank/DDBJ whole genome shotgun (WGS) entry which is preliminary data.</text>
</comment>
<feature type="transmembrane region" description="Helical" evidence="1">
    <location>
        <begin position="77"/>
        <end position="101"/>
    </location>
</feature>
<dbReference type="EMBL" id="CAJVPY010017532">
    <property type="protein sequence ID" value="CAG8762382.1"/>
    <property type="molecule type" value="Genomic_DNA"/>
</dbReference>
<evidence type="ECO:0000313" key="3">
    <source>
        <dbReference type="Proteomes" id="UP000789405"/>
    </source>
</evidence>
<feature type="transmembrane region" description="Helical" evidence="1">
    <location>
        <begin position="113"/>
        <end position="134"/>
    </location>
</feature>
<reference evidence="2" key="1">
    <citation type="submission" date="2021-06" db="EMBL/GenBank/DDBJ databases">
        <authorList>
            <person name="Kallberg Y."/>
            <person name="Tangrot J."/>
            <person name="Rosling A."/>
        </authorList>
    </citation>
    <scope>NUCLEOTIDE SEQUENCE</scope>
    <source>
        <strain evidence="2">MA453B</strain>
    </source>
</reference>
<keyword evidence="3" id="KW-1185">Reference proteome</keyword>
<gene>
    <name evidence="2" type="ORF">DERYTH_LOCUS17939</name>
</gene>
<dbReference type="Proteomes" id="UP000789405">
    <property type="component" value="Unassembled WGS sequence"/>
</dbReference>
<protein>
    <submittedName>
        <fullName evidence="2">20139_t:CDS:1</fullName>
    </submittedName>
</protein>
<feature type="transmembrane region" description="Helical" evidence="1">
    <location>
        <begin position="193"/>
        <end position="211"/>
    </location>
</feature>
<dbReference type="AlphaFoldDB" id="A0A9N9NUN5"/>
<organism evidence="2 3">
    <name type="scientific">Dentiscutata erythropus</name>
    <dbReference type="NCBI Taxonomy" id="1348616"/>
    <lineage>
        <taxon>Eukaryota</taxon>
        <taxon>Fungi</taxon>
        <taxon>Fungi incertae sedis</taxon>
        <taxon>Mucoromycota</taxon>
        <taxon>Glomeromycotina</taxon>
        <taxon>Glomeromycetes</taxon>
        <taxon>Diversisporales</taxon>
        <taxon>Gigasporaceae</taxon>
        <taxon>Dentiscutata</taxon>
    </lineage>
</organism>
<accession>A0A9N9NUN5</accession>
<feature type="transmembrane region" description="Helical" evidence="1">
    <location>
        <begin position="155"/>
        <end position="173"/>
    </location>
</feature>
<keyword evidence="1" id="KW-0472">Membrane</keyword>
<evidence type="ECO:0000313" key="2">
    <source>
        <dbReference type="EMBL" id="CAG8762382.1"/>
    </source>
</evidence>
<feature type="transmembrane region" description="Helical" evidence="1">
    <location>
        <begin position="223"/>
        <end position="242"/>
    </location>
</feature>